<dbReference type="InterPro" id="IPR036537">
    <property type="entry name" value="Adaptor_Cbl_N_dom_sf"/>
</dbReference>
<dbReference type="EMBL" id="DF849259">
    <property type="protein sequence ID" value="GAT56293.1"/>
    <property type="molecule type" value="Genomic_DNA"/>
</dbReference>
<evidence type="ECO:0000313" key="2">
    <source>
        <dbReference type="EMBL" id="GAT56293.1"/>
    </source>
</evidence>
<dbReference type="InterPro" id="IPR059179">
    <property type="entry name" value="MLKL-like_MCAfunc"/>
</dbReference>
<feature type="compositionally biased region" description="Low complexity" evidence="1">
    <location>
        <begin position="189"/>
        <end position="210"/>
    </location>
</feature>
<reference evidence="2" key="1">
    <citation type="submission" date="2014-09" db="EMBL/GenBank/DDBJ databases">
        <title>Genome sequence of the luminous mushroom Mycena chlorophos for searching fungal bioluminescence genes.</title>
        <authorList>
            <person name="Tanaka Y."/>
            <person name="Kasuga D."/>
            <person name="Oba Y."/>
            <person name="Hase S."/>
            <person name="Sato K."/>
            <person name="Oba Y."/>
            <person name="Sakakibara Y."/>
        </authorList>
    </citation>
    <scope>NUCLEOTIDE SEQUENCE</scope>
</reference>
<evidence type="ECO:0000256" key="1">
    <source>
        <dbReference type="SAM" id="MobiDB-lite"/>
    </source>
</evidence>
<evidence type="ECO:0000313" key="3">
    <source>
        <dbReference type="Proteomes" id="UP000815677"/>
    </source>
</evidence>
<keyword evidence="3" id="KW-1185">Reference proteome</keyword>
<protein>
    <recommendedName>
        <fullName evidence="4">Fungal N-terminal domain-containing protein</fullName>
    </recommendedName>
</protein>
<dbReference type="Gene3D" id="1.20.930.20">
    <property type="entry name" value="Adaptor protein Cbl, N-terminal domain"/>
    <property type="match status" value="1"/>
</dbReference>
<organism evidence="2 3">
    <name type="scientific">Mycena chlorophos</name>
    <name type="common">Agaric fungus</name>
    <name type="synonym">Agaricus chlorophos</name>
    <dbReference type="NCBI Taxonomy" id="658473"/>
    <lineage>
        <taxon>Eukaryota</taxon>
        <taxon>Fungi</taxon>
        <taxon>Dikarya</taxon>
        <taxon>Basidiomycota</taxon>
        <taxon>Agaricomycotina</taxon>
        <taxon>Agaricomycetes</taxon>
        <taxon>Agaricomycetidae</taxon>
        <taxon>Agaricales</taxon>
        <taxon>Marasmiineae</taxon>
        <taxon>Mycenaceae</taxon>
        <taxon>Mycena</taxon>
    </lineage>
</organism>
<proteinExistence type="predicted"/>
<accession>A0ABQ0LYX9</accession>
<evidence type="ECO:0008006" key="4">
    <source>
        <dbReference type="Google" id="ProtNLM"/>
    </source>
</evidence>
<dbReference type="Proteomes" id="UP000815677">
    <property type="component" value="Unassembled WGS sequence"/>
</dbReference>
<gene>
    <name evidence="2" type="ORF">MCHLO_12958</name>
</gene>
<dbReference type="CDD" id="cd21037">
    <property type="entry name" value="MLKL_NTD"/>
    <property type="match status" value="1"/>
</dbReference>
<sequence>MSAPAMPIPQPAPAPVRHDSTNAALDIAQTVLQVLGDIASLGPGGSYLQGACQLALNICNTAQKVKNNKEDFTQLATDACELVYVIAIGLQTIEDRGMTVSPSMQAWIGQLEGTLNEIYEFARAAASKKMGFRWFRNSTQSKDLTDYRTKLRQALDKFGLQSQMSIHESVVAVEKELREYKIKRDREAQASAAPSPSRSSTCDSSSTFPRSSPPLRTPPPPEPSQTFTNSFGDIRADGGNIKITAINGNHNVYHHGATYNNISNSFNNYSGGGSQYGY</sequence>
<feature type="compositionally biased region" description="Pro residues" evidence="1">
    <location>
        <begin position="211"/>
        <end position="223"/>
    </location>
</feature>
<name>A0ABQ0LYX9_MYCCL</name>
<feature type="region of interest" description="Disordered" evidence="1">
    <location>
        <begin position="185"/>
        <end position="233"/>
    </location>
</feature>